<keyword evidence="3" id="KW-1185">Reference proteome</keyword>
<dbReference type="PANTHER" id="PTHR15379">
    <property type="entry name" value="CELL GROWTH REGULATOR WITH RING FINGER DOMAIN PROTEIN 1"/>
    <property type="match status" value="1"/>
</dbReference>
<keyword evidence="1" id="KW-0812">Transmembrane</keyword>
<name>A0A3M7SQV5_BRAPC</name>
<dbReference type="AlphaFoldDB" id="A0A3M7SQV5"/>
<dbReference type="EMBL" id="REGN01000935">
    <property type="protein sequence ID" value="RNA38010.1"/>
    <property type="molecule type" value="Genomic_DNA"/>
</dbReference>
<comment type="caution">
    <text evidence="2">The sequence shown here is derived from an EMBL/GenBank/DDBJ whole genome shotgun (WGS) entry which is preliminary data.</text>
</comment>
<keyword evidence="1" id="KW-1133">Transmembrane helix</keyword>
<feature type="transmembrane region" description="Helical" evidence="1">
    <location>
        <begin position="6"/>
        <end position="24"/>
    </location>
</feature>
<evidence type="ECO:0000313" key="3">
    <source>
        <dbReference type="Proteomes" id="UP000276133"/>
    </source>
</evidence>
<keyword evidence="1" id="KW-0472">Membrane</keyword>
<dbReference type="GO" id="GO:0030308">
    <property type="term" value="P:negative regulation of cell growth"/>
    <property type="evidence" value="ECO:0007669"/>
    <property type="project" value="TreeGrafter"/>
</dbReference>
<sequence>MDGFLINLFSFFLIVITFFVISYFRRRVQPVRFVEDDFQFIDRQLNNMNENLRQSAPTHIQVRPIEIPFVVQINVLKSNSTDGIFCSLKKFTTNFDELNLMVLWSVDINSFYSILDHPTYQLFDQDSQLLPSACTKIEKFSSIQRDTEMHFQVPRECAELFKDNNSGILRDKYHVAVILFQDAHGTSDNLPVVGNIYIYHLKDNRMETRCIHNYLKCSNNSVISLSTIKSNEEDVCVVCMVEPADQ</sequence>
<proteinExistence type="predicted"/>
<dbReference type="Proteomes" id="UP000276133">
    <property type="component" value="Unassembled WGS sequence"/>
</dbReference>
<gene>
    <name evidence="2" type="ORF">BpHYR1_002524</name>
</gene>
<protein>
    <submittedName>
        <fullName evidence="2">Uncharacterized protein</fullName>
    </submittedName>
</protein>
<evidence type="ECO:0000256" key="1">
    <source>
        <dbReference type="SAM" id="Phobius"/>
    </source>
</evidence>
<evidence type="ECO:0000313" key="2">
    <source>
        <dbReference type="EMBL" id="RNA38010.1"/>
    </source>
</evidence>
<reference evidence="2 3" key="1">
    <citation type="journal article" date="2018" name="Sci. Rep.">
        <title>Genomic signatures of local adaptation to the degree of environmental predictability in rotifers.</title>
        <authorList>
            <person name="Franch-Gras L."/>
            <person name="Hahn C."/>
            <person name="Garcia-Roger E.M."/>
            <person name="Carmona M.J."/>
            <person name="Serra M."/>
            <person name="Gomez A."/>
        </authorList>
    </citation>
    <scope>NUCLEOTIDE SEQUENCE [LARGE SCALE GENOMIC DNA]</scope>
    <source>
        <strain evidence="2">HYR1</strain>
    </source>
</reference>
<accession>A0A3M7SQV5</accession>
<dbReference type="OrthoDB" id="10455195at2759"/>
<organism evidence="2 3">
    <name type="scientific">Brachionus plicatilis</name>
    <name type="common">Marine rotifer</name>
    <name type="synonym">Brachionus muelleri</name>
    <dbReference type="NCBI Taxonomy" id="10195"/>
    <lineage>
        <taxon>Eukaryota</taxon>
        <taxon>Metazoa</taxon>
        <taxon>Spiralia</taxon>
        <taxon>Gnathifera</taxon>
        <taxon>Rotifera</taxon>
        <taxon>Eurotatoria</taxon>
        <taxon>Monogononta</taxon>
        <taxon>Pseudotrocha</taxon>
        <taxon>Ploima</taxon>
        <taxon>Brachionidae</taxon>
        <taxon>Brachionus</taxon>
    </lineage>
</organism>
<feature type="non-terminal residue" evidence="2">
    <location>
        <position position="246"/>
    </location>
</feature>
<dbReference type="InterPro" id="IPR042496">
    <property type="entry name" value="CGRF1"/>
</dbReference>
<dbReference type="PANTHER" id="PTHR15379:SF2">
    <property type="entry name" value="CELL GROWTH REGULATOR WITH RING FINGER DOMAIN PROTEIN 1"/>
    <property type="match status" value="1"/>
</dbReference>